<keyword evidence="6" id="KW-1185">Reference proteome</keyword>
<keyword evidence="3" id="KW-0378">Hydrolase</keyword>
<evidence type="ECO:0000256" key="2">
    <source>
        <dbReference type="ARBA" id="ARBA00022670"/>
    </source>
</evidence>
<evidence type="ECO:0000259" key="4">
    <source>
        <dbReference type="Pfam" id="PF04586"/>
    </source>
</evidence>
<gene>
    <name evidence="5" type="ORF">MMOR_27950</name>
</gene>
<feature type="domain" description="Prohead serine protease" evidence="4">
    <location>
        <begin position="18"/>
        <end position="162"/>
    </location>
</feature>
<evidence type="ECO:0000256" key="3">
    <source>
        <dbReference type="ARBA" id="ARBA00022801"/>
    </source>
</evidence>
<dbReference type="NCBIfam" id="TIGR01543">
    <property type="entry name" value="proheadase_HK97"/>
    <property type="match status" value="1"/>
</dbReference>
<dbReference type="InterPro" id="IPR054613">
    <property type="entry name" value="Peptidase_S78_dom"/>
</dbReference>
<dbReference type="RefSeq" id="WP_083155544.1">
    <property type="nucleotide sequence ID" value="NZ_AP022560.1"/>
</dbReference>
<dbReference type="EMBL" id="AP022560">
    <property type="protein sequence ID" value="BBX01859.1"/>
    <property type="molecule type" value="Genomic_DNA"/>
</dbReference>
<organism evidence="5 6">
    <name type="scientific">Mycolicibacterium moriokaense</name>
    <dbReference type="NCBI Taxonomy" id="39691"/>
    <lineage>
        <taxon>Bacteria</taxon>
        <taxon>Bacillati</taxon>
        <taxon>Actinomycetota</taxon>
        <taxon>Actinomycetes</taxon>
        <taxon>Mycobacteriales</taxon>
        <taxon>Mycobacteriaceae</taxon>
        <taxon>Mycolicibacterium</taxon>
    </lineage>
</organism>
<evidence type="ECO:0000313" key="5">
    <source>
        <dbReference type="EMBL" id="BBX01859.1"/>
    </source>
</evidence>
<dbReference type="KEGG" id="mmor:MMOR_27950"/>
<dbReference type="GO" id="GO:0008233">
    <property type="term" value="F:peptidase activity"/>
    <property type="evidence" value="ECO:0007669"/>
    <property type="project" value="UniProtKB-KW"/>
</dbReference>
<dbReference type="AlphaFoldDB" id="A0AAD1HB98"/>
<dbReference type="InterPro" id="IPR006433">
    <property type="entry name" value="Prohead_protease"/>
</dbReference>
<evidence type="ECO:0000313" key="6">
    <source>
        <dbReference type="Proteomes" id="UP000466681"/>
    </source>
</evidence>
<keyword evidence="2" id="KW-0645">Protease</keyword>
<dbReference type="GO" id="GO:0006508">
    <property type="term" value="P:proteolysis"/>
    <property type="evidence" value="ECO:0007669"/>
    <property type="project" value="UniProtKB-KW"/>
</dbReference>
<evidence type="ECO:0000256" key="1">
    <source>
        <dbReference type="ARBA" id="ARBA00022612"/>
    </source>
</evidence>
<sequence>MSNIERRFVGLESTITGNKLGGYAAVYGQRANIGGYYFESLAPTAFRSVLASPELDVRGLFNHNPDKLLARTTNNSLRLSTDSHGLQFEMDLNDDIPAAVEVRALVEAGLITGCSFGFIAGEQEWSTHEGRDLRTHIAVERLLDVSVVTYPAYQGTSVSLRSKPATESIDGRTQQILARARVALSRKAID</sequence>
<accession>A0AAD1HB98</accession>
<reference evidence="5 6" key="1">
    <citation type="journal article" date="2019" name="Emerg. Microbes Infect.">
        <title>Comprehensive subspecies identification of 175 nontuberculous mycobacteria species based on 7547 genomic profiles.</title>
        <authorList>
            <person name="Matsumoto Y."/>
            <person name="Kinjo T."/>
            <person name="Motooka D."/>
            <person name="Nabeya D."/>
            <person name="Jung N."/>
            <person name="Uechi K."/>
            <person name="Horii T."/>
            <person name="Iida T."/>
            <person name="Fujita J."/>
            <person name="Nakamura S."/>
        </authorList>
    </citation>
    <scope>NUCLEOTIDE SEQUENCE [LARGE SCALE GENOMIC DNA]</scope>
    <source>
        <strain evidence="5 6">JCM 6375</strain>
    </source>
</reference>
<dbReference type="Pfam" id="PF04586">
    <property type="entry name" value="Peptidase_S78"/>
    <property type="match status" value="1"/>
</dbReference>
<keyword evidence="1" id="KW-1188">Viral release from host cell</keyword>
<protein>
    <recommendedName>
        <fullName evidence="4">Prohead serine protease domain-containing protein</fullName>
    </recommendedName>
</protein>
<dbReference type="Proteomes" id="UP000466681">
    <property type="component" value="Chromosome"/>
</dbReference>
<name>A0AAD1HB98_9MYCO</name>
<proteinExistence type="predicted"/>